<dbReference type="EMBL" id="JAYMYQ010000004">
    <property type="protein sequence ID" value="KAK7339337.1"/>
    <property type="molecule type" value="Genomic_DNA"/>
</dbReference>
<evidence type="ECO:0000256" key="1">
    <source>
        <dbReference type="SAM" id="Phobius"/>
    </source>
</evidence>
<evidence type="ECO:0000313" key="3">
    <source>
        <dbReference type="Proteomes" id="UP001367508"/>
    </source>
</evidence>
<proteinExistence type="predicted"/>
<comment type="caution">
    <text evidence="2">The sequence shown here is derived from an EMBL/GenBank/DDBJ whole genome shotgun (WGS) entry which is preliminary data.</text>
</comment>
<sequence length="173" mass="19517">MRRGFFWAFLGGSSSGGRRGQISGVSQFEFTFLNFSGLLWKGRRLDTYKTQLELEINTIQCPPILTIDGGYQVNFKPKESELMTPSELHVIRIVADQFICSRYRDASSAVLAPAGNLDHTLPRSSSRQLLFTLLLVILFLKGMFLVIDFVIMMIPFVLLEVNSTINHDLPNAK</sequence>
<evidence type="ECO:0000313" key="2">
    <source>
        <dbReference type="EMBL" id="KAK7339337.1"/>
    </source>
</evidence>
<feature type="transmembrane region" description="Helical" evidence="1">
    <location>
        <begin position="129"/>
        <end position="158"/>
    </location>
</feature>
<dbReference type="AlphaFoldDB" id="A0AAN9LSL6"/>
<protein>
    <submittedName>
        <fullName evidence="2">Uncharacterized protein</fullName>
    </submittedName>
</protein>
<keyword evidence="1" id="KW-0812">Transmembrane</keyword>
<name>A0AAN9LSL6_CANGL</name>
<keyword evidence="3" id="KW-1185">Reference proteome</keyword>
<dbReference type="Proteomes" id="UP001367508">
    <property type="component" value="Unassembled WGS sequence"/>
</dbReference>
<keyword evidence="1" id="KW-1133">Transmembrane helix</keyword>
<reference evidence="2 3" key="1">
    <citation type="submission" date="2024-01" db="EMBL/GenBank/DDBJ databases">
        <title>The genomes of 5 underutilized Papilionoideae crops provide insights into root nodulation and disease resistanc.</title>
        <authorList>
            <person name="Jiang F."/>
        </authorList>
    </citation>
    <scope>NUCLEOTIDE SEQUENCE [LARGE SCALE GENOMIC DNA]</scope>
    <source>
        <strain evidence="2">LVBAO_FW01</strain>
        <tissue evidence="2">Leaves</tissue>
    </source>
</reference>
<gene>
    <name evidence="2" type="ORF">VNO77_19998</name>
</gene>
<organism evidence="2 3">
    <name type="scientific">Canavalia gladiata</name>
    <name type="common">Sword bean</name>
    <name type="synonym">Dolichos gladiatus</name>
    <dbReference type="NCBI Taxonomy" id="3824"/>
    <lineage>
        <taxon>Eukaryota</taxon>
        <taxon>Viridiplantae</taxon>
        <taxon>Streptophyta</taxon>
        <taxon>Embryophyta</taxon>
        <taxon>Tracheophyta</taxon>
        <taxon>Spermatophyta</taxon>
        <taxon>Magnoliopsida</taxon>
        <taxon>eudicotyledons</taxon>
        <taxon>Gunneridae</taxon>
        <taxon>Pentapetalae</taxon>
        <taxon>rosids</taxon>
        <taxon>fabids</taxon>
        <taxon>Fabales</taxon>
        <taxon>Fabaceae</taxon>
        <taxon>Papilionoideae</taxon>
        <taxon>50 kb inversion clade</taxon>
        <taxon>NPAAA clade</taxon>
        <taxon>indigoferoid/millettioid clade</taxon>
        <taxon>Phaseoleae</taxon>
        <taxon>Canavalia</taxon>
    </lineage>
</organism>
<accession>A0AAN9LSL6</accession>
<keyword evidence="1" id="KW-0472">Membrane</keyword>